<comment type="caution">
    <text evidence="2">The sequence shown here is derived from an EMBL/GenBank/DDBJ whole genome shotgun (WGS) entry which is preliminary data.</text>
</comment>
<dbReference type="SMART" id="SM00450">
    <property type="entry name" value="RHOD"/>
    <property type="match status" value="1"/>
</dbReference>
<dbReference type="AlphaFoldDB" id="A0A4S8EXI3"/>
<evidence type="ECO:0000313" key="2">
    <source>
        <dbReference type="EMBL" id="THT99617.1"/>
    </source>
</evidence>
<protein>
    <submittedName>
        <fullName evidence="2">Rhodanese-like domain-containing protein</fullName>
    </submittedName>
</protein>
<dbReference type="EMBL" id="STFG01000013">
    <property type="protein sequence ID" value="THT99617.1"/>
    <property type="molecule type" value="Genomic_DNA"/>
</dbReference>
<dbReference type="PANTHER" id="PTHR45431">
    <property type="entry name" value="RHODANESE-LIKE DOMAIN-CONTAINING PROTEIN 15, CHLOROPLASTIC"/>
    <property type="match status" value="1"/>
</dbReference>
<keyword evidence="3" id="KW-1185">Reference proteome</keyword>
<dbReference type="InterPro" id="IPR036873">
    <property type="entry name" value="Rhodanese-like_dom_sf"/>
</dbReference>
<proteinExistence type="predicted"/>
<name>A0A4S8EXI3_9BURK</name>
<dbReference type="SUPFAM" id="SSF52821">
    <property type="entry name" value="Rhodanese/Cell cycle control phosphatase"/>
    <property type="match status" value="1"/>
</dbReference>
<dbReference type="Gene3D" id="3.40.250.10">
    <property type="entry name" value="Rhodanese-like domain"/>
    <property type="match status" value="1"/>
</dbReference>
<feature type="domain" description="Rhodanese" evidence="1">
    <location>
        <begin position="42"/>
        <end position="145"/>
    </location>
</feature>
<dbReference type="PROSITE" id="PS50206">
    <property type="entry name" value="RHODANESE_3"/>
    <property type="match status" value="1"/>
</dbReference>
<dbReference type="RefSeq" id="WP_136573956.1">
    <property type="nucleotide sequence ID" value="NZ_STFG01000013.1"/>
</dbReference>
<evidence type="ECO:0000259" key="1">
    <source>
        <dbReference type="PROSITE" id="PS50206"/>
    </source>
</evidence>
<dbReference type="Pfam" id="PF00581">
    <property type="entry name" value="Rhodanese"/>
    <property type="match status" value="1"/>
</dbReference>
<dbReference type="OrthoDB" id="9789585at2"/>
<gene>
    <name evidence="2" type="ORF">E9531_11735</name>
</gene>
<sequence>MTVDTLERPLDAILQRAQQQAVQQQLGYAGGVTPQQAWALFHAGEAVLVDVRSGEELKFVGHVPGSVHVPWASGTALTRNPRFVRELEAKLAAHGGKQAVVLLLCRSGKRSVLAATAATQAGFTHVFNVLEGFEGEIDEAGQRGHGDGWRFHGLPWVQD</sequence>
<dbReference type="InterPro" id="IPR052367">
    <property type="entry name" value="Thiosulfate_ST/Rhodanese-like"/>
</dbReference>
<organism evidence="2 3">
    <name type="scientific">Lampropedia puyangensis</name>
    <dbReference type="NCBI Taxonomy" id="1330072"/>
    <lineage>
        <taxon>Bacteria</taxon>
        <taxon>Pseudomonadati</taxon>
        <taxon>Pseudomonadota</taxon>
        <taxon>Betaproteobacteria</taxon>
        <taxon>Burkholderiales</taxon>
        <taxon>Comamonadaceae</taxon>
        <taxon>Lampropedia</taxon>
    </lineage>
</organism>
<accession>A0A4S8EXI3</accession>
<evidence type="ECO:0000313" key="3">
    <source>
        <dbReference type="Proteomes" id="UP000308917"/>
    </source>
</evidence>
<dbReference type="InterPro" id="IPR001763">
    <property type="entry name" value="Rhodanese-like_dom"/>
</dbReference>
<dbReference type="PANTHER" id="PTHR45431:SF3">
    <property type="entry name" value="RHODANESE-LIKE DOMAIN-CONTAINING PROTEIN 15, CHLOROPLASTIC"/>
    <property type="match status" value="1"/>
</dbReference>
<reference evidence="2 3" key="1">
    <citation type="journal article" date="2015" name="Antonie Van Leeuwenhoek">
        <title>Lampropedia puyangensis sp. nov., isolated from symptomatic bark of Populus ? euramericana canker and emended description of Lampropedia hyalina (Ehrenberg 1832) Lee et al. 2004.</title>
        <authorList>
            <person name="Li Y."/>
            <person name="Wang T."/>
            <person name="Piao C.G."/>
            <person name="Wang L.F."/>
            <person name="Tian G.Z."/>
            <person name="Zhu T.H."/>
            <person name="Guo M.W."/>
        </authorList>
    </citation>
    <scope>NUCLEOTIDE SEQUENCE [LARGE SCALE GENOMIC DNA]</scope>
    <source>
        <strain evidence="2 3">2-bin</strain>
    </source>
</reference>
<dbReference type="Proteomes" id="UP000308917">
    <property type="component" value="Unassembled WGS sequence"/>
</dbReference>
<dbReference type="CDD" id="cd01522">
    <property type="entry name" value="RHOD_1"/>
    <property type="match status" value="1"/>
</dbReference>